<dbReference type="EMBL" id="GG662798">
    <property type="protein sequence ID" value="EWS75729.1"/>
    <property type="molecule type" value="Genomic_DNA"/>
</dbReference>
<sequence>MQYNQILILGNKNLKIFNYDIKIIFRIKKLQVIKKQQKSKMNDNYKQTRKQHLRIKGNQYEAEQRQNQQNIYLEIIGCNQNLFIINLIQQFKIKNLIKYALITILVVATQLLFIRKLYVLNMVVYQYNFLENFLKIFIVVNLQIIGLVLHRASKIKNLKNKYSILQQKRQTKQISSFFFIKFKILLMKIKKNNSLFIQNYKNFFLW</sequence>
<dbReference type="RefSeq" id="XP_012651651.1">
    <property type="nucleotide sequence ID" value="XM_012796197.1"/>
</dbReference>
<evidence type="ECO:0000256" key="1">
    <source>
        <dbReference type="SAM" id="Phobius"/>
    </source>
</evidence>
<dbReference type="Proteomes" id="UP000009168">
    <property type="component" value="Unassembled WGS sequence"/>
</dbReference>
<keyword evidence="1" id="KW-1133">Transmembrane helix</keyword>
<gene>
    <name evidence="2" type="ORF">TTHERM_000577309</name>
</gene>
<evidence type="ECO:0000313" key="2">
    <source>
        <dbReference type="EMBL" id="EWS75729.1"/>
    </source>
</evidence>
<evidence type="ECO:0000313" key="3">
    <source>
        <dbReference type="Proteomes" id="UP000009168"/>
    </source>
</evidence>
<keyword evidence="3" id="KW-1185">Reference proteome</keyword>
<dbReference type="KEGG" id="tet:TTHERM_000577309"/>
<reference evidence="3" key="1">
    <citation type="journal article" date="2006" name="PLoS Biol.">
        <title>Macronuclear genome sequence of the ciliate Tetrahymena thermophila, a model eukaryote.</title>
        <authorList>
            <person name="Eisen J.A."/>
            <person name="Coyne R.S."/>
            <person name="Wu M."/>
            <person name="Wu D."/>
            <person name="Thiagarajan M."/>
            <person name="Wortman J.R."/>
            <person name="Badger J.H."/>
            <person name="Ren Q."/>
            <person name="Amedeo P."/>
            <person name="Jones K.M."/>
            <person name="Tallon L.J."/>
            <person name="Delcher A.L."/>
            <person name="Salzberg S.L."/>
            <person name="Silva J.C."/>
            <person name="Haas B.J."/>
            <person name="Majoros W.H."/>
            <person name="Farzad M."/>
            <person name="Carlton J.M."/>
            <person name="Smith R.K. Jr."/>
            <person name="Garg J."/>
            <person name="Pearlman R.E."/>
            <person name="Karrer K.M."/>
            <person name="Sun L."/>
            <person name="Manning G."/>
            <person name="Elde N.C."/>
            <person name="Turkewitz A.P."/>
            <person name="Asai D.J."/>
            <person name="Wilkes D.E."/>
            <person name="Wang Y."/>
            <person name="Cai H."/>
            <person name="Collins K."/>
            <person name="Stewart B.A."/>
            <person name="Lee S.R."/>
            <person name="Wilamowska K."/>
            <person name="Weinberg Z."/>
            <person name="Ruzzo W.L."/>
            <person name="Wloga D."/>
            <person name="Gaertig J."/>
            <person name="Frankel J."/>
            <person name="Tsao C.-C."/>
            <person name="Gorovsky M.A."/>
            <person name="Keeling P.J."/>
            <person name="Waller R.F."/>
            <person name="Patron N.J."/>
            <person name="Cherry J.M."/>
            <person name="Stover N.A."/>
            <person name="Krieger C.J."/>
            <person name="del Toro C."/>
            <person name="Ryder H.F."/>
            <person name="Williamson S.C."/>
            <person name="Barbeau R.A."/>
            <person name="Hamilton E.P."/>
            <person name="Orias E."/>
        </authorList>
    </citation>
    <scope>NUCLEOTIDE SEQUENCE [LARGE SCALE GENOMIC DNA]</scope>
    <source>
        <strain evidence="3">SB210</strain>
    </source>
</reference>
<dbReference type="AlphaFoldDB" id="W7XL61"/>
<name>W7XL61_TETTS</name>
<keyword evidence="1" id="KW-0472">Membrane</keyword>
<protein>
    <submittedName>
        <fullName evidence="2">Transmembrane protein, putative</fullName>
    </submittedName>
</protein>
<proteinExistence type="predicted"/>
<dbReference type="GeneID" id="24439666"/>
<feature type="transmembrane region" description="Helical" evidence="1">
    <location>
        <begin position="96"/>
        <end position="113"/>
    </location>
</feature>
<keyword evidence="1 2" id="KW-0812">Transmembrane</keyword>
<accession>W7XL61</accession>
<feature type="transmembrane region" description="Helical" evidence="1">
    <location>
        <begin position="133"/>
        <end position="152"/>
    </location>
</feature>
<dbReference type="InParanoid" id="W7XL61"/>
<organism evidence="2 3">
    <name type="scientific">Tetrahymena thermophila (strain SB210)</name>
    <dbReference type="NCBI Taxonomy" id="312017"/>
    <lineage>
        <taxon>Eukaryota</taxon>
        <taxon>Sar</taxon>
        <taxon>Alveolata</taxon>
        <taxon>Ciliophora</taxon>
        <taxon>Intramacronucleata</taxon>
        <taxon>Oligohymenophorea</taxon>
        <taxon>Hymenostomatida</taxon>
        <taxon>Tetrahymenina</taxon>
        <taxon>Tetrahymenidae</taxon>
        <taxon>Tetrahymena</taxon>
    </lineage>
</organism>